<evidence type="ECO:0000313" key="4">
    <source>
        <dbReference type="Proteomes" id="UP000717328"/>
    </source>
</evidence>
<feature type="region of interest" description="Disordered" evidence="1">
    <location>
        <begin position="334"/>
        <end position="360"/>
    </location>
</feature>
<dbReference type="Gene3D" id="3.30.1370.110">
    <property type="match status" value="1"/>
</dbReference>
<dbReference type="SUPFAM" id="SSF160443">
    <property type="entry name" value="SMR domain-like"/>
    <property type="match status" value="1"/>
</dbReference>
<dbReference type="SMART" id="SM00463">
    <property type="entry name" value="SMR"/>
    <property type="match status" value="1"/>
</dbReference>
<dbReference type="InterPro" id="IPR036063">
    <property type="entry name" value="Smr_dom_sf"/>
</dbReference>
<dbReference type="Pfam" id="PF01713">
    <property type="entry name" value="Smr"/>
    <property type="match status" value="1"/>
</dbReference>
<reference evidence="3" key="2">
    <citation type="submission" date="2021-10" db="EMBL/GenBank/DDBJ databases">
        <title>Phylogenomics reveals ancestral predisposition of the termite-cultivated fungus Termitomyces towards a domesticated lifestyle.</title>
        <authorList>
            <person name="Auxier B."/>
            <person name="Grum-Grzhimaylo A."/>
            <person name="Cardenas M.E."/>
            <person name="Lodge J.D."/>
            <person name="Laessoe T."/>
            <person name="Pedersen O."/>
            <person name="Smith M.E."/>
            <person name="Kuyper T.W."/>
            <person name="Franco-Molano E.A."/>
            <person name="Baroni T.J."/>
            <person name="Aanen D.K."/>
        </authorList>
    </citation>
    <scope>NUCLEOTIDE SEQUENCE</scope>
    <source>
        <strain evidence="3">D49</strain>
    </source>
</reference>
<feature type="compositionally biased region" description="Basic and acidic residues" evidence="1">
    <location>
        <begin position="221"/>
        <end position="236"/>
    </location>
</feature>
<dbReference type="PANTHER" id="PTHR47417:SF1">
    <property type="entry name" value="SMR DOMAIN-CONTAINING PROTEIN YPL199C"/>
    <property type="match status" value="1"/>
</dbReference>
<gene>
    <name evidence="3" type="ORF">H0H81_006702</name>
</gene>
<feature type="region of interest" description="Disordered" evidence="1">
    <location>
        <begin position="417"/>
        <end position="529"/>
    </location>
</feature>
<feature type="region of interest" description="Disordered" evidence="1">
    <location>
        <begin position="92"/>
        <end position="236"/>
    </location>
</feature>
<comment type="caution">
    <text evidence="3">The sequence shown here is derived from an EMBL/GenBank/DDBJ whole genome shotgun (WGS) entry which is preliminary data.</text>
</comment>
<dbReference type="InterPro" id="IPR053020">
    <property type="entry name" value="Smr_domain_protein"/>
</dbReference>
<accession>A0A9P7FVY3</accession>
<name>A0A9P7FVY3_9AGAR</name>
<sequence length="705" mass="75805">MDVLYSIATGLGVRVFLQGVQEPLGRLTLAILGLWEGAAIHHFSNSNPSDQYLAYALRVAVDFYFTESLERAFIVFLWTVLGLLALESLNPARPRRERRRRTSRSLPAARVRRQPSTTPPQTSEIPREATRTPYVRSVPAPSPTETTETPPPAQTPVPASTPAVRPSRPATPPSFFLEGESDSSSPNPRYLPSVFSEGEGDSGSPPPKPVLLPTPSTTTKSEGRDTHGPGSERRLSTIEEHSIEGLSSADEGSQYSYLVPGGHRRFTRTIPSYAPSVATTVPPLPVPNSTIQYIHTSVSRASPAELEYDEAEDAYAPSAVPLPVPNAGTYYRPGTLSDGGDGDGDPLQTPNAGHWELTDNDADPLTTPPAMYGKELSPLVLGHNIYPAFGTAVGSMSPSGLPSAPEPIVILTRTPTRPAAEETVPAPKNVSASAIATSSTSAQAQAVEYSSPRVAPDAPAIHDDPDLAAADSSGDPDPEPKSSYPTPDPSPSPNRGEPPTSTSTRTRTDQRTSNSNHDNDDHDPAPAPDPELVRALLEAETETETDAASVISPRPARLMYAHAEDVRDKARAADARCQELHLKLARATNEGRVRDVLFLKEEVRVEEARAARLHERAARRFVVARNPSEDLQTVDVHGLRKAEAIRITEKALRDALTHGYPSVRVIVGKGLHSVNGIPVLKEAVTKAMAAYVFTPVHDSEVLIGR</sequence>
<feature type="compositionally biased region" description="Basic residues" evidence="1">
    <location>
        <begin position="93"/>
        <end position="103"/>
    </location>
</feature>
<reference evidence="3" key="1">
    <citation type="submission" date="2021-02" db="EMBL/GenBank/DDBJ databases">
        <authorList>
            <person name="Nieuwenhuis M."/>
            <person name="Van De Peppel L.J.J."/>
        </authorList>
    </citation>
    <scope>NUCLEOTIDE SEQUENCE</scope>
    <source>
        <strain evidence="3">D49</strain>
    </source>
</reference>
<feature type="compositionally biased region" description="Polar residues" evidence="1">
    <location>
        <begin position="114"/>
        <end position="124"/>
    </location>
</feature>
<keyword evidence="4" id="KW-1185">Reference proteome</keyword>
<proteinExistence type="predicted"/>
<dbReference type="AlphaFoldDB" id="A0A9P7FVY3"/>
<evidence type="ECO:0000313" key="3">
    <source>
        <dbReference type="EMBL" id="KAG5639113.1"/>
    </source>
</evidence>
<feature type="compositionally biased region" description="Low complexity" evidence="1">
    <location>
        <begin position="431"/>
        <end position="446"/>
    </location>
</feature>
<dbReference type="OrthoDB" id="3231855at2759"/>
<feature type="compositionally biased region" description="Low complexity" evidence="1">
    <location>
        <begin position="137"/>
        <end position="148"/>
    </location>
</feature>
<protein>
    <recommendedName>
        <fullName evidence="2">Smr domain-containing protein</fullName>
    </recommendedName>
</protein>
<dbReference type="EMBL" id="JABCKI010005731">
    <property type="protein sequence ID" value="KAG5639113.1"/>
    <property type="molecule type" value="Genomic_DNA"/>
</dbReference>
<organism evidence="3 4">
    <name type="scientific">Sphagnurus paluster</name>
    <dbReference type="NCBI Taxonomy" id="117069"/>
    <lineage>
        <taxon>Eukaryota</taxon>
        <taxon>Fungi</taxon>
        <taxon>Dikarya</taxon>
        <taxon>Basidiomycota</taxon>
        <taxon>Agaricomycotina</taxon>
        <taxon>Agaricomycetes</taxon>
        <taxon>Agaricomycetidae</taxon>
        <taxon>Agaricales</taxon>
        <taxon>Tricholomatineae</taxon>
        <taxon>Lyophyllaceae</taxon>
        <taxon>Sphagnurus</taxon>
    </lineage>
</organism>
<dbReference type="PROSITE" id="PS50828">
    <property type="entry name" value="SMR"/>
    <property type="match status" value="1"/>
</dbReference>
<dbReference type="InterPro" id="IPR002625">
    <property type="entry name" value="Smr_dom"/>
</dbReference>
<dbReference type="PANTHER" id="PTHR47417">
    <property type="entry name" value="SMR DOMAIN-CONTAINING PROTEIN YPL199C"/>
    <property type="match status" value="1"/>
</dbReference>
<evidence type="ECO:0000256" key="1">
    <source>
        <dbReference type="SAM" id="MobiDB-lite"/>
    </source>
</evidence>
<feature type="domain" description="Smr" evidence="2">
    <location>
        <begin position="634"/>
        <end position="705"/>
    </location>
</feature>
<evidence type="ECO:0000259" key="2">
    <source>
        <dbReference type="PROSITE" id="PS50828"/>
    </source>
</evidence>
<dbReference type="Proteomes" id="UP000717328">
    <property type="component" value="Unassembled WGS sequence"/>
</dbReference>